<feature type="transmembrane region" description="Helical" evidence="7">
    <location>
        <begin position="552"/>
        <end position="574"/>
    </location>
</feature>
<organism evidence="8 9">
    <name type="scientific">Venturia inaequalis</name>
    <name type="common">Apple scab fungus</name>
    <dbReference type="NCBI Taxonomy" id="5025"/>
    <lineage>
        <taxon>Eukaryota</taxon>
        <taxon>Fungi</taxon>
        <taxon>Dikarya</taxon>
        <taxon>Ascomycota</taxon>
        <taxon>Pezizomycotina</taxon>
        <taxon>Dothideomycetes</taxon>
        <taxon>Pleosporomycetidae</taxon>
        <taxon>Venturiales</taxon>
        <taxon>Venturiaceae</taxon>
        <taxon>Venturia</taxon>
    </lineage>
</organism>
<feature type="transmembrane region" description="Helical" evidence="7">
    <location>
        <begin position="196"/>
        <end position="215"/>
    </location>
</feature>
<dbReference type="PANTHER" id="PTHR43791:SF27">
    <property type="entry name" value="TRANSPORTER, PUTATIVE (AFU_ORTHOLOGUE AFUA_2G15730)-RELATED"/>
    <property type="match status" value="1"/>
</dbReference>
<dbReference type="InterPro" id="IPR036259">
    <property type="entry name" value="MFS_trans_sf"/>
</dbReference>
<evidence type="ECO:0000313" key="9">
    <source>
        <dbReference type="Proteomes" id="UP000433883"/>
    </source>
</evidence>
<dbReference type="FunFam" id="1.20.1250.20:FF:000018">
    <property type="entry name" value="MFS transporter permease"/>
    <property type="match status" value="1"/>
</dbReference>
<feature type="transmembrane region" description="Helical" evidence="7">
    <location>
        <begin position="281"/>
        <end position="303"/>
    </location>
</feature>
<feature type="compositionally biased region" description="Acidic residues" evidence="6">
    <location>
        <begin position="40"/>
        <end position="49"/>
    </location>
</feature>
<gene>
    <name evidence="8" type="ORF">BLS_004719</name>
</gene>
<evidence type="ECO:0000256" key="4">
    <source>
        <dbReference type="ARBA" id="ARBA00022989"/>
    </source>
</evidence>
<evidence type="ECO:0000256" key="3">
    <source>
        <dbReference type="ARBA" id="ARBA00022692"/>
    </source>
</evidence>
<keyword evidence="4 7" id="KW-1133">Transmembrane helix</keyword>
<keyword evidence="5 7" id="KW-0472">Membrane</keyword>
<evidence type="ECO:0000256" key="1">
    <source>
        <dbReference type="ARBA" id="ARBA00004141"/>
    </source>
</evidence>
<feature type="region of interest" description="Disordered" evidence="6">
    <location>
        <begin position="1"/>
        <end position="53"/>
    </location>
</feature>
<dbReference type="GO" id="GO:0022857">
    <property type="term" value="F:transmembrane transporter activity"/>
    <property type="evidence" value="ECO:0007669"/>
    <property type="project" value="InterPro"/>
</dbReference>
<evidence type="ECO:0000256" key="6">
    <source>
        <dbReference type="SAM" id="MobiDB-lite"/>
    </source>
</evidence>
<comment type="caution">
    <text evidence="8">The sequence shown here is derived from an EMBL/GenBank/DDBJ whole genome shotgun (WGS) entry which is preliminary data.</text>
</comment>
<evidence type="ECO:0008006" key="10">
    <source>
        <dbReference type="Google" id="ProtNLM"/>
    </source>
</evidence>
<sequence length="623" mass="69306">MTHLYQSRSIGTMSVGSSGASGSCSNLRRTDRMASRPFEMEEQEEEDDDRTLVMSARSTTTEARFGMMDQDEEVGEGDLVAREEEKKGLLGYMDEDGILVGRKERLRRDTGEVIEKMQAERLEDVDFDEEEDKEEVLQGNWTIKEEKAVVKKMDRRVVLFVALLYLLSFLDRSNIGNARIAGLEVDLQLSEGQYEWLLSGFYITYIAFEWMALLFRIIPPHIYISIVVLTWGLLASLQSLSTSFTTLLVLRAALGASEAAFAGIPFYLSFFFKREELASRVGVFVSAAPLATTFASSLAWAITWLGSKVTLWAPWRLLFLVEGFPCVLVAAWVYKSLPDGPESAKFLSTRQKGIAQARLVTENENSSDEKKISHGINGGKQRLRLSEIIKAMKDPKCYLTAAMFFSCNVAFSSMPVFLPTIIREIGYSPTTSQALSAPPYLLSFLTVLITAHASDTSKSRSPFIIFHALLACSGYILIFLAGAMGLPGWIRYLGVYPDTAGFFSCVTVFMAWTCDNQRSDEGRGTGVALLQYFGQCGPLLGTRLYPEGEGPLYLKGMAVCAAFMGAVAVLAWGLRWVLVRENGRLAEGESTWDELEQDGISDLELDDRGGVGKRRREAFVFML</sequence>
<dbReference type="EMBL" id="WNWQ01000310">
    <property type="protein sequence ID" value="KAE9970881.1"/>
    <property type="molecule type" value="Genomic_DNA"/>
</dbReference>
<evidence type="ECO:0000313" key="8">
    <source>
        <dbReference type="EMBL" id="KAE9970881.1"/>
    </source>
</evidence>
<comment type="subcellular location">
    <subcellularLocation>
        <location evidence="1">Membrane</location>
        <topology evidence="1">Multi-pass membrane protein</topology>
    </subcellularLocation>
</comment>
<dbReference type="FunFam" id="1.20.1250.20:FF:000013">
    <property type="entry name" value="MFS general substrate transporter"/>
    <property type="match status" value="1"/>
</dbReference>
<feature type="transmembrane region" description="Helical" evidence="7">
    <location>
        <begin position="398"/>
        <end position="422"/>
    </location>
</feature>
<dbReference type="Pfam" id="PF07690">
    <property type="entry name" value="MFS_1"/>
    <property type="match status" value="1"/>
</dbReference>
<dbReference type="GO" id="GO:0016020">
    <property type="term" value="C:membrane"/>
    <property type="evidence" value="ECO:0007669"/>
    <property type="project" value="UniProtKB-SubCell"/>
</dbReference>
<dbReference type="Proteomes" id="UP000433883">
    <property type="component" value="Unassembled WGS sequence"/>
</dbReference>
<feature type="transmembrane region" description="Helical" evidence="7">
    <location>
        <begin position="157"/>
        <end position="176"/>
    </location>
</feature>
<feature type="compositionally biased region" description="Polar residues" evidence="6">
    <location>
        <begin position="1"/>
        <end position="10"/>
    </location>
</feature>
<name>A0A8H3UKB8_VENIN</name>
<feature type="transmembrane region" description="Helical" evidence="7">
    <location>
        <begin position="222"/>
        <end position="241"/>
    </location>
</feature>
<feature type="transmembrane region" description="Helical" evidence="7">
    <location>
        <begin position="463"/>
        <end position="490"/>
    </location>
</feature>
<keyword evidence="2" id="KW-0813">Transport</keyword>
<keyword evidence="3 7" id="KW-0812">Transmembrane</keyword>
<accession>A0A8H3UKB8</accession>
<dbReference type="InterPro" id="IPR011701">
    <property type="entry name" value="MFS"/>
</dbReference>
<evidence type="ECO:0000256" key="5">
    <source>
        <dbReference type="ARBA" id="ARBA00023136"/>
    </source>
</evidence>
<protein>
    <recommendedName>
        <fullName evidence="10">MFS general substrate transporter</fullName>
    </recommendedName>
</protein>
<evidence type="ECO:0000256" key="2">
    <source>
        <dbReference type="ARBA" id="ARBA00022448"/>
    </source>
</evidence>
<proteinExistence type="predicted"/>
<dbReference type="AlphaFoldDB" id="A0A8H3UKB8"/>
<feature type="compositionally biased region" description="Low complexity" evidence="6">
    <location>
        <begin position="11"/>
        <end position="25"/>
    </location>
</feature>
<reference evidence="8 9" key="1">
    <citation type="submission" date="2019-11" db="EMBL/GenBank/DDBJ databases">
        <title>Venturia inaequalis Genome Resource.</title>
        <authorList>
            <person name="Lichtner F.J."/>
        </authorList>
    </citation>
    <scope>NUCLEOTIDE SEQUENCE [LARGE SCALE GENOMIC DNA]</scope>
    <source>
        <strain evidence="8">Bline_iso_100314</strain>
    </source>
</reference>
<evidence type="ECO:0000256" key="7">
    <source>
        <dbReference type="SAM" id="Phobius"/>
    </source>
</evidence>
<feature type="transmembrane region" description="Helical" evidence="7">
    <location>
        <begin position="247"/>
        <end position="269"/>
    </location>
</feature>
<dbReference type="SUPFAM" id="SSF103473">
    <property type="entry name" value="MFS general substrate transporter"/>
    <property type="match status" value="1"/>
</dbReference>
<feature type="transmembrane region" description="Helical" evidence="7">
    <location>
        <begin position="434"/>
        <end position="451"/>
    </location>
</feature>
<dbReference type="PANTHER" id="PTHR43791">
    <property type="entry name" value="PERMEASE-RELATED"/>
    <property type="match status" value="1"/>
</dbReference>
<dbReference type="Gene3D" id="1.20.1250.20">
    <property type="entry name" value="MFS general substrate transporter like domains"/>
    <property type="match status" value="2"/>
</dbReference>